<organism evidence="1 2">
    <name type="scientific">Marinobacter confluentis</name>
    <dbReference type="NCBI Taxonomy" id="1697557"/>
    <lineage>
        <taxon>Bacteria</taxon>
        <taxon>Pseudomonadati</taxon>
        <taxon>Pseudomonadota</taxon>
        <taxon>Gammaproteobacteria</taxon>
        <taxon>Pseudomonadales</taxon>
        <taxon>Marinobacteraceae</taxon>
        <taxon>Marinobacter</taxon>
    </lineage>
</organism>
<evidence type="ECO:0000313" key="2">
    <source>
        <dbReference type="Proteomes" id="UP000298325"/>
    </source>
</evidence>
<dbReference type="AlphaFoldDB" id="A0A4Z1BFP7"/>
<dbReference type="OrthoDB" id="5795846at2"/>
<accession>A0A4Z1BFP7</accession>
<protein>
    <submittedName>
        <fullName evidence="1">DUF2390 domain-containing protein</fullName>
    </submittedName>
</protein>
<gene>
    <name evidence="1" type="ORF">E5Q11_16885</name>
</gene>
<sequence>MKSDSESSELKIPPDLCLDSPLWHFAGRYWSRSGAQTAALALQTRGWSVTDILCGLWLALQGCHFSGTDSVAVTAWRSRVTEPLRQARKAISKNNPVTDRARNCIAQGELEAEKVELALAYRALNRDNRSSDSLSEHAVKTLALENLQAAAPEKAMDNETGSLLDTLTTELQIFAEEEQRTW</sequence>
<dbReference type="Pfam" id="PF09523">
    <property type="entry name" value="DUF2390"/>
    <property type="match status" value="1"/>
</dbReference>
<dbReference type="EMBL" id="SRPF01000008">
    <property type="protein sequence ID" value="TGN38056.1"/>
    <property type="molecule type" value="Genomic_DNA"/>
</dbReference>
<reference evidence="1 2" key="1">
    <citation type="submission" date="2019-04" db="EMBL/GenBank/DDBJ databases">
        <authorList>
            <person name="Park S."/>
            <person name="Yoon J.-H."/>
        </authorList>
    </citation>
    <scope>NUCLEOTIDE SEQUENCE [LARGE SCALE GENOMIC DNA]</scope>
    <source>
        <strain evidence="1 2">HJM-18</strain>
    </source>
</reference>
<evidence type="ECO:0000313" key="1">
    <source>
        <dbReference type="EMBL" id="TGN38056.1"/>
    </source>
</evidence>
<proteinExistence type="predicted"/>
<dbReference type="InterPro" id="IPR012659">
    <property type="entry name" value="CHP02444"/>
</dbReference>
<name>A0A4Z1BFP7_9GAMM</name>
<keyword evidence="2" id="KW-1185">Reference proteome</keyword>
<comment type="caution">
    <text evidence="1">The sequence shown here is derived from an EMBL/GenBank/DDBJ whole genome shotgun (WGS) entry which is preliminary data.</text>
</comment>
<dbReference type="Proteomes" id="UP000298325">
    <property type="component" value="Unassembled WGS sequence"/>
</dbReference>
<dbReference type="RefSeq" id="WP_135804627.1">
    <property type="nucleotide sequence ID" value="NZ_SRPF01000008.1"/>
</dbReference>